<comment type="similarity">
    <text evidence="1">Belongs to the actin family.</text>
</comment>
<evidence type="ECO:0000256" key="1">
    <source>
        <dbReference type="RuleBase" id="RU000487"/>
    </source>
</evidence>
<feature type="region of interest" description="Disordered" evidence="2">
    <location>
        <begin position="241"/>
        <end position="294"/>
    </location>
</feature>
<gene>
    <name evidence="3" type="ORF">KVV02_007450</name>
</gene>
<dbReference type="InterPro" id="IPR004000">
    <property type="entry name" value="Actin"/>
</dbReference>
<feature type="region of interest" description="Disordered" evidence="2">
    <location>
        <begin position="388"/>
        <end position="412"/>
    </location>
</feature>
<name>A0A9P8CWX8_MORAP</name>
<dbReference type="EMBL" id="JAIFTL010000191">
    <property type="protein sequence ID" value="KAG9321651.1"/>
    <property type="molecule type" value="Genomic_DNA"/>
</dbReference>
<evidence type="ECO:0000256" key="2">
    <source>
        <dbReference type="SAM" id="MobiDB-lite"/>
    </source>
</evidence>
<dbReference type="SUPFAM" id="SSF53067">
    <property type="entry name" value="Actin-like ATPase domain"/>
    <property type="match status" value="2"/>
</dbReference>
<proteinExistence type="inferred from homology"/>
<dbReference type="Gene3D" id="3.30.420.40">
    <property type="match status" value="3"/>
</dbReference>
<organism evidence="3 4">
    <name type="scientific">Mortierella alpina</name>
    <name type="common">Oleaginous fungus</name>
    <name type="synonym">Mortierella renispora</name>
    <dbReference type="NCBI Taxonomy" id="64518"/>
    <lineage>
        <taxon>Eukaryota</taxon>
        <taxon>Fungi</taxon>
        <taxon>Fungi incertae sedis</taxon>
        <taxon>Mucoromycota</taxon>
        <taxon>Mortierellomycotina</taxon>
        <taxon>Mortierellomycetes</taxon>
        <taxon>Mortierellales</taxon>
        <taxon>Mortierellaceae</taxon>
        <taxon>Mortierella</taxon>
    </lineage>
</organism>
<dbReference type="SMART" id="SM00268">
    <property type="entry name" value="ACTIN"/>
    <property type="match status" value="1"/>
</dbReference>
<feature type="compositionally biased region" description="Low complexity" evidence="2">
    <location>
        <begin position="138"/>
        <end position="157"/>
    </location>
</feature>
<dbReference type="PANTHER" id="PTHR11937">
    <property type="entry name" value="ACTIN"/>
    <property type="match status" value="1"/>
</dbReference>
<feature type="region of interest" description="Disordered" evidence="2">
    <location>
        <begin position="428"/>
        <end position="453"/>
    </location>
</feature>
<reference evidence="3" key="1">
    <citation type="submission" date="2021-07" db="EMBL/GenBank/DDBJ databases">
        <title>Draft genome of Mortierella alpina, strain LL118, isolated from an aspen leaf litter sample.</title>
        <authorList>
            <person name="Yang S."/>
            <person name="Vinatzer B.A."/>
        </authorList>
    </citation>
    <scope>NUCLEOTIDE SEQUENCE</scope>
    <source>
        <strain evidence="3">LL118</strain>
    </source>
</reference>
<feature type="region of interest" description="Disordered" evidence="2">
    <location>
        <begin position="810"/>
        <end position="858"/>
    </location>
</feature>
<dbReference type="Gene3D" id="3.90.640.10">
    <property type="entry name" value="Actin, Chain A, domain 4"/>
    <property type="match status" value="1"/>
</dbReference>
<feature type="compositionally biased region" description="Basic and acidic residues" evidence="2">
    <location>
        <begin position="100"/>
        <end position="115"/>
    </location>
</feature>
<dbReference type="Pfam" id="PF00022">
    <property type="entry name" value="Actin"/>
    <property type="match status" value="2"/>
</dbReference>
<dbReference type="Proteomes" id="UP000717515">
    <property type="component" value="Unassembled WGS sequence"/>
</dbReference>
<dbReference type="AlphaFoldDB" id="A0A9P8CWX8"/>
<comment type="caution">
    <text evidence="3">The sequence shown here is derived from an EMBL/GenBank/DDBJ whole genome shotgun (WGS) entry which is preliminary data.</text>
</comment>
<feature type="compositionally biased region" description="Low complexity" evidence="2">
    <location>
        <begin position="338"/>
        <end position="349"/>
    </location>
</feature>
<feature type="compositionally biased region" description="Low complexity" evidence="2">
    <location>
        <begin position="19"/>
        <end position="56"/>
    </location>
</feature>
<feature type="compositionally biased region" description="Acidic residues" evidence="2">
    <location>
        <begin position="436"/>
        <end position="453"/>
    </location>
</feature>
<feature type="compositionally biased region" description="Low complexity" evidence="2">
    <location>
        <begin position="71"/>
        <end position="82"/>
    </location>
</feature>
<sequence length="1027" mass="109850">MEDVHMEEPGPATPGQGNPQQQLSLAPSSAPSLAPSSAPSSAAAAPQATPLTHPATGDAVATPAGLREHSSTGAVHHAASSHAESDSRDGSRGMNMDASASDHVKMEDTNKHSHDNAQPNSNGVEHGHGQSPSRPAVIQPTAPASAASSAAIVTTQVDPAPGSAEVRPTPTADVEDKSLSTGAADLPASTAEVLQAAKPESPPAPPVRTYIPQFKFTTFTAMAPLPTRNVTSNFLKTDKNYVLKDMSERQRRRKRKAGDHDATAGLAGTGETETEAQDKENTENAEGGDEGNELFLKKKRNDELSAIRKGIFADDDLDLEDDTTPKKDQDEDEEGVYSSESDSEASVSSDAGKKIIVIHPGSRVLRIGRASDAYPVVTPHCIARRMKPAAAPGGNSANGRDASSAATGAGGVSSLATDAATGAETLGQQAAVGSMAEDDGAMDIDGEDTQNMDESDAVNDRYLKEIEYDLKLRMKAAKRRPVPNAKTQVRSFNTSTRPEKILDHNDPYKVEWTDPATEGEYIIGQKALNLPTGAHHTFKLFWPIAGGKLNEQDYATPRVVVSDLETIWTKVIQEDLDIDPKTFRKHYALLIIPDLYSKLYVLELVGMLLNSMQFRGVMVQQESVCASFGAGVSAACVVDIGAEVTKVACVEDGICIPNSRAMLKYGGDDITRVFTALVKRTGFPYQELDLAQTYDWRLMEELKEKWGTMNEADLTVQVYSFFVRKPEKQTEKYQVKVYDEVALSPMCLFFPGVIRRWIEQRETKTSFAKVTNYEDINEDAPPISLINQSSKKNAAAAAVAAAARAGTPSLITPGEEASNNNSNNGNGVNGGSNVGTPIPGVSSAAVTPAQTPAPSGPSLTVPGAVASTFMAVESAGDVVIPFAMEPLVRTTDKAWEVAGTIGKDDFSSLVALDIVVAQSISNCGSEERSKKLYGSIILVGGGGMVKGFDRVLEDRLFQALPATLTTVEKVEVLPSPREMDPRLLVWKGGSVLGKLESSKELWIKPLEWALQGRRVLRDKALFVWSKD</sequence>
<feature type="region of interest" description="Disordered" evidence="2">
    <location>
        <begin position="317"/>
        <end position="349"/>
    </location>
</feature>
<accession>A0A9P8CWX8</accession>
<feature type="region of interest" description="Disordered" evidence="2">
    <location>
        <begin position="1"/>
        <end position="188"/>
    </location>
</feature>
<evidence type="ECO:0008006" key="5">
    <source>
        <dbReference type="Google" id="ProtNLM"/>
    </source>
</evidence>
<evidence type="ECO:0000313" key="3">
    <source>
        <dbReference type="EMBL" id="KAG9321651.1"/>
    </source>
</evidence>
<dbReference type="CDD" id="cd10206">
    <property type="entry name" value="ASKHA_NBD_Arp8-like"/>
    <property type="match status" value="1"/>
</dbReference>
<evidence type="ECO:0000313" key="4">
    <source>
        <dbReference type="Proteomes" id="UP000717515"/>
    </source>
</evidence>
<protein>
    <recommendedName>
        <fullName evidence="5">Actin-related protein 8</fullName>
    </recommendedName>
</protein>
<feature type="compositionally biased region" description="Polar residues" evidence="2">
    <location>
        <begin position="844"/>
        <end position="853"/>
    </location>
</feature>
<dbReference type="InterPro" id="IPR043129">
    <property type="entry name" value="ATPase_NBD"/>
</dbReference>
<feature type="compositionally biased region" description="Low complexity" evidence="2">
    <location>
        <begin position="388"/>
        <end position="407"/>
    </location>
</feature>